<dbReference type="AlphaFoldDB" id="A0A8C3A728"/>
<organism evidence="6 7">
    <name type="scientific">Cyclopterus lumpus</name>
    <name type="common">Lumpsucker</name>
    <dbReference type="NCBI Taxonomy" id="8103"/>
    <lineage>
        <taxon>Eukaryota</taxon>
        <taxon>Metazoa</taxon>
        <taxon>Chordata</taxon>
        <taxon>Craniata</taxon>
        <taxon>Vertebrata</taxon>
        <taxon>Euteleostomi</taxon>
        <taxon>Actinopterygii</taxon>
        <taxon>Neopterygii</taxon>
        <taxon>Teleostei</taxon>
        <taxon>Neoteleostei</taxon>
        <taxon>Acanthomorphata</taxon>
        <taxon>Eupercaria</taxon>
        <taxon>Perciformes</taxon>
        <taxon>Cottioidei</taxon>
        <taxon>Cottales</taxon>
        <taxon>Cyclopteridae</taxon>
        <taxon>Cyclopterus</taxon>
    </lineage>
</organism>
<dbReference type="Pfam" id="PF07679">
    <property type="entry name" value="I-set"/>
    <property type="match status" value="3"/>
</dbReference>
<dbReference type="InterPro" id="IPR003598">
    <property type="entry name" value="Ig_sub2"/>
</dbReference>
<keyword evidence="4" id="KW-0393">Immunoglobulin domain</keyword>
<dbReference type="GeneTree" id="ENSGT00940000159942"/>
<dbReference type="InterPro" id="IPR013098">
    <property type="entry name" value="Ig_I-set"/>
</dbReference>
<dbReference type="InterPro" id="IPR036179">
    <property type="entry name" value="Ig-like_dom_sf"/>
</dbReference>
<evidence type="ECO:0000256" key="2">
    <source>
        <dbReference type="ARBA" id="ARBA00022737"/>
    </source>
</evidence>
<evidence type="ECO:0000256" key="1">
    <source>
        <dbReference type="ARBA" id="ARBA00022729"/>
    </source>
</evidence>
<keyword evidence="3" id="KW-1015">Disulfide bond</keyword>
<dbReference type="PANTHER" id="PTHR12231:SF253">
    <property type="entry name" value="DPR-INTERACTING PROTEIN ETA, ISOFORM B-RELATED"/>
    <property type="match status" value="1"/>
</dbReference>
<feature type="domain" description="Ig-like" evidence="5">
    <location>
        <begin position="190"/>
        <end position="285"/>
    </location>
</feature>
<dbReference type="SUPFAM" id="SSF48726">
    <property type="entry name" value="Immunoglobulin"/>
    <property type="match status" value="4"/>
</dbReference>
<name>A0A8C3A728_CYCLU</name>
<reference evidence="6" key="2">
    <citation type="submission" date="2025-09" db="UniProtKB">
        <authorList>
            <consortium name="Ensembl"/>
        </authorList>
    </citation>
    <scope>IDENTIFICATION</scope>
</reference>
<keyword evidence="2" id="KW-0677">Repeat</keyword>
<dbReference type="InterPro" id="IPR013783">
    <property type="entry name" value="Ig-like_fold"/>
</dbReference>
<dbReference type="FunFam" id="2.60.40.10:FF:000032">
    <property type="entry name" value="palladin isoform X1"/>
    <property type="match status" value="1"/>
</dbReference>
<dbReference type="InterPro" id="IPR051170">
    <property type="entry name" value="Neural/epithelial_adhesion"/>
</dbReference>
<proteinExistence type="predicted"/>
<evidence type="ECO:0000256" key="3">
    <source>
        <dbReference type="ARBA" id="ARBA00023157"/>
    </source>
</evidence>
<dbReference type="InterPro" id="IPR007110">
    <property type="entry name" value="Ig-like_dom"/>
</dbReference>
<dbReference type="Ensembl" id="ENSCLMT00005038466.1">
    <property type="protein sequence ID" value="ENSCLMP00005037020.1"/>
    <property type="gene ID" value="ENSCLMG00005017625.1"/>
</dbReference>
<keyword evidence="7" id="KW-1185">Reference proteome</keyword>
<dbReference type="InterPro" id="IPR003599">
    <property type="entry name" value="Ig_sub"/>
</dbReference>
<evidence type="ECO:0000313" key="6">
    <source>
        <dbReference type="Ensembl" id="ENSCLMP00005037020.1"/>
    </source>
</evidence>
<evidence type="ECO:0000256" key="4">
    <source>
        <dbReference type="ARBA" id="ARBA00023319"/>
    </source>
</evidence>
<dbReference type="SMART" id="SM00408">
    <property type="entry name" value="IGc2"/>
    <property type="match status" value="4"/>
</dbReference>
<evidence type="ECO:0000313" key="7">
    <source>
        <dbReference type="Proteomes" id="UP000694565"/>
    </source>
</evidence>
<sequence length="408" mass="44554">VFNLGQYLCTAQNSFGSDRMVITLAVQTEAPKIQAPKSTEIAVYFGKSVTLDCLASGKPPAQISWILPDRTFVRDYKCIASNAAGADTITYHLHVAALPPSISEGAMDTLGESAKLSCHATGQPTPKIMWISPRNYVISLSSDKFQVMDDGMLLVKKVILADEGKYACVARNSAGDDVKNIKLEAELQEPFINGMKGRSTTKVLAVSYQTALLDCRVEGKPEPRVWWVTPYGHSLPTPYLGGRFQVHRNGSLELRGVRKTDEGGYMCLAKNNLGEASLVVELDVASIAEKPIFAVPNIEILPIKQDGGELILECPARGKPNPEFAWVLPNGTMLKPGVRLQRFTHHLAKGTLHISHPVASDKGVYRCLAKNVAGQAEKRYALESGRKPVIRGSTGMFFHLKLIKQKSP</sequence>
<feature type="domain" description="Ig-like" evidence="5">
    <location>
        <begin position="296"/>
        <end position="383"/>
    </location>
</feature>
<feature type="domain" description="Ig-like" evidence="5">
    <location>
        <begin position="100"/>
        <end position="184"/>
    </location>
</feature>
<dbReference type="PANTHER" id="PTHR12231">
    <property type="entry name" value="CTX-RELATED TYPE I TRANSMEMBRANE PROTEIN"/>
    <property type="match status" value="1"/>
</dbReference>
<protein>
    <recommendedName>
        <fullName evidence="5">Ig-like domain-containing protein</fullName>
    </recommendedName>
</protein>
<feature type="domain" description="Ig-like" evidence="5">
    <location>
        <begin position="31"/>
        <end position="65"/>
    </location>
</feature>
<dbReference type="SMART" id="SM00409">
    <property type="entry name" value="IG"/>
    <property type="match status" value="4"/>
</dbReference>
<evidence type="ECO:0000259" key="5">
    <source>
        <dbReference type="PROSITE" id="PS50835"/>
    </source>
</evidence>
<keyword evidence="1" id="KW-0732">Signal</keyword>
<dbReference type="GO" id="GO:0043005">
    <property type="term" value="C:neuron projection"/>
    <property type="evidence" value="ECO:0007669"/>
    <property type="project" value="TreeGrafter"/>
</dbReference>
<dbReference type="Proteomes" id="UP000694565">
    <property type="component" value="Unplaced"/>
</dbReference>
<reference evidence="6" key="1">
    <citation type="submission" date="2025-08" db="UniProtKB">
        <authorList>
            <consortium name="Ensembl"/>
        </authorList>
    </citation>
    <scope>IDENTIFICATION</scope>
</reference>
<dbReference type="PROSITE" id="PS50835">
    <property type="entry name" value="IG_LIKE"/>
    <property type="match status" value="4"/>
</dbReference>
<accession>A0A8C3A728</accession>
<dbReference type="Gene3D" id="2.60.40.10">
    <property type="entry name" value="Immunoglobulins"/>
    <property type="match status" value="4"/>
</dbReference>